<dbReference type="GeneID" id="17297901"/>
<evidence type="ECO:0000313" key="3">
    <source>
        <dbReference type="EMBL" id="EKX41184.1"/>
    </source>
</evidence>
<feature type="coiled-coil region" evidence="1">
    <location>
        <begin position="298"/>
        <end position="374"/>
    </location>
</feature>
<reference evidence="4" key="3">
    <citation type="submission" date="2016-03" db="UniProtKB">
        <authorList>
            <consortium name="EnsemblProtists"/>
        </authorList>
    </citation>
    <scope>IDENTIFICATION</scope>
</reference>
<dbReference type="RefSeq" id="XP_005828164.1">
    <property type="nucleotide sequence ID" value="XM_005828107.1"/>
</dbReference>
<proteinExistence type="predicted"/>
<keyword evidence="1" id="KW-0175">Coiled coil</keyword>
<organism evidence="3">
    <name type="scientific">Guillardia theta (strain CCMP2712)</name>
    <name type="common">Cryptophyte</name>
    <dbReference type="NCBI Taxonomy" id="905079"/>
    <lineage>
        <taxon>Eukaryota</taxon>
        <taxon>Cryptophyceae</taxon>
        <taxon>Pyrenomonadales</taxon>
        <taxon>Geminigeraceae</taxon>
        <taxon>Guillardia</taxon>
    </lineage>
</organism>
<keyword evidence="2" id="KW-0472">Membrane</keyword>
<protein>
    <submittedName>
        <fullName evidence="3 4">Uncharacterized protein</fullName>
    </submittedName>
</protein>
<evidence type="ECO:0000256" key="2">
    <source>
        <dbReference type="SAM" id="Phobius"/>
    </source>
</evidence>
<keyword evidence="2" id="KW-0812">Transmembrane</keyword>
<feature type="transmembrane region" description="Helical" evidence="2">
    <location>
        <begin position="21"/>
        <end position="42"/>
    </location>
</feature>
<keyword evidence="5" id="KW-1185">Reference proteome</keyword>
<gene>
    <name evidence="3" type="ORF">GUITHDRAFT_112658</name>
</gene>
<dbReference type="EMBL" id="JH993025">
    <property type="protein sequence ID" value="EKX41184.1"/>
    <property type="molecule type" value="Genomic_DNA"/>
</dbReference>
<name>L1IZ56_GUITC</name>
<reference evidence="3 5" key="1">
    <citation type="journal article" date="2012" name="Nature">
        <title>Algal genomes reveal evolutionary mosaicism and the fate of nucleomorphs.</title>
        <authorList>
            <consortium name="DOE Joint Genome Institute"/>
            <person name="Curtis B.A."/>
            <person name="Tanifuji G."/>
            <person name="Burki F."/>
            <person name="Gruber A."/>
            <person name="Irimia M."/>
            <person name="Maruyama S."/>
            <person name="Arias M.C."/>
            <person name="Ball S.G."/>
            <person name="Gile G.H."/>
            <person name="Hirakawa Y."/>
            <person name="Hopkins J.F."/>
            <person name="Kuo A."/>
            <person name="Rensing S.A."/>
            <person name="Schmutz J."/>
            <person name="Symeonidi A."/>
            <person name="Elias M."/>
            <person name="Eveleigh R.J."/>
            <person name="Herman E.K."/>
            <person name="Klute M.J."/>
            <person name="Nakayama T."/>
            <person name="Obornik M."/>
            <person name="Reyes-Prieto A."/>
            <person name="Armbrust E.V."/>
            <person name="Aves S.J."/>
            <person name="Beiko R.G."/>
            <person name="Coutinho P."/>
            <person name="Dacks J.B."/>
            <person name="Durnford D.G."/>
            <person name="Fast N.M."/>
            <person name="Green B.R."/>
            <person name="Grisdale C.J."/>
            <person name="Hempel F."/>
            <person name="Henrissat B."/>
            <person name="Hoppner M.P."/>
            <person name="Ishida K."/>
            <person name="Kim E."/>
            <person name="Koreny L."/>
            <person name="Kroth P.G."/>
            <person name="Liu Y."/>
            <person name="Malik S.B."/>
            <person name="Maier U.G."/>
            <person name="McRose D."/>
            <person name="Mock T."/>
            <person name="Neilson J.A."/>
            <person name="Onodera N.T."/>
            <person name="Poole A.M."/>
            <person name="Pritham E.J."/>
            <person name="Richards T.A."/>
            <person name="Rocap G."/>
            <person name="Roy S.W."/>
            <person name="Sarai C."/>
            <person name="Schaack S."/>
            <person name="Shirato S."/>
            <person name="Slamovits C.H."/>
            <person name="Spencer D.F."/>
            <person name="Suzuki S."/>
            <person name="Worden A.Z."/>
            <person name="Zauner S."/>
            <person name="Barry K."/>
            <person name="Bell C."/>
            <person name="Bharti A.K."/>
            <person name="Crow J.A."/>
            <person name="Grimwood J."/>
            <person name="Kramer R."/>
            <person name="Lindquist E."/>
            <person name="Lucas S."/>
            <person name="Salamov A."/>
            <person name="McFadden G.I."/>
            <person name="Lane C.E."/>
            <person name="Keeling P.J."/>
            <person name="Gray M.W."/>
            <person name="Grigoriev I.V."/>
            <person name="Archibald J.M."/>
        </authorList>
    </citation>
    <scope>NUCLEOTIDE SEQUENCE</scope>
    <source>
        <strain evidence="3 5">CCMP2712</strain>
    </source>
</reference>
<dbReference type="HOGENOM" id="CLU_761749_0_0_1"/>
<dbReference type="EnsemblProtists" id="EKX41184">
    <property type="protein sequence ID" value="EKX41184"/>
    <property type="gene ID" value="GUITHDRAFT_112658"/>
</dbReference>
<dbReference type="Proteomes" id="UP000011087">
    <property type="component" value="Unassembled WGS sequence"/>
</dbReference>
<evidence type="ECO:0000313" key="4">
    <source>
        <dbReference type="EnsemblProtists" id="EKX41184"/>
    </source>
</evidence>
<keyword evidence="2" id="KW-1133">Transmembrane helix</keyword>
<reference evidence="5" key="2">
    <citation type="submission" date="2012-11" db="EMBL/GenBank/DDBJ databases">
        <authorList>
            <person name="Kuo A."/>
            <person name="Curtis B.A."/>
            <person name="Tanifuji G."/>
            <person name="Burki F."/>
            <person name="Gruber A."/>
            <person name="Irimia M."/>
            <person name="Maruyama S."/>
            <person name="Arias M.C."/>
            <person name="Ball S.G."/>
            <person name="Gile G.H."/>
            <person name="Hirakawa Y."/>
            <person name="Hopkins J.F."/>
            <person name="Rensing S.A."/>
            <person name="Schmutz J."/>
            <person name="Symeonidi A."/>
            <person name="Elias M."/>
            <person name="Eveleigh R.J."/>
            <person name="Herman E.K."/>
            <person name="Klute M.J."/>
            <person name="Nakayama T."/>
            <person name="Obornik M."/>
            <person name="Reyes-Prieto A."/>
            <person name="Armbrust E.V."/>
            <person name="Aves S.J."/>
            <person name="Beiko R.G."/>
            <person name="Coutinho P."/>
            <person name="Dacks J.B."/>
            <person name="Durnford D.G."/>
            <person name="Fast N.M."/>
            <person name="Green B.R."/>
            <person name="Grisdale C."/>
            <person name="Hempe F."/>
            <person name="Henrissat B."/>
            <person name="Hoppner M.P."/>
            <person name="Ishida K.-I."/>
            <person name="Kim E."/>
            <person name="Koreny L."/>
            <person name="Kroth P.G."/>
            <person name="Liu Y."/>
            <person name="Malik S.-B."/>
            <person name="Maier U.G."/>
            <person name="McRose D."/>
            <person name="Mock T."/>
            <person name="Neilson J.A."/>
            <person name="Onodera N.T."/>
            <person name="Poole A.M."/>
            <person name="Pritham E.J."/>
            <person name="Richards T.A."/>
            <person name="Rocap G."/>
            <person name="Roy S.W."/>
            <person name="Sarai C."/>
            <person name="Schaack S."/>
            <person name="Shirato S."/>
            <person name="Slamovits C.H."/>
            <person name="Spencer D.F."/>
            <person name="Suzuki S."/>
            <person name="Worden A.Z."/>
            <person name="Zauner S."/>
            <person name="Barry K."/>
            <person name="Bell C."/>
            <person name="Bharti A.K."/>
            <person name="Crow J.A."/>
            <person name="Grimwood J."/>
            <person name="Kramer R."/>
            <person name="Lindquist E."/>
            <person name="Lucas S."/>
            <person name="Salamov A."/>
            <person name="McFadden G.I."/>
            <person name="Lane C.E."/>
            <person name="Keeling P.J."/>
            <person name="Gray M.W."/>
            <person name="Grigoriev I.V."/>
            <person name="Archibald J.M."/>
        </authorList>
    </citation>
    <scope>NUCLEOTIDE SEQUENCE</scope>
    <source>
        <strain evidence="5">CCMP2712</strain>
    </source>
</reference>
<accession>L1IZ56</accession>
<sequence length="422" mass="47230">MALPNYEAVKPMAPIPRGGKATRVAAIATSVVFVLLAVAGLLGRSSHRSSLLVSPSEQSLRNLALEFLRNGDKMTVTQMKRKLDAWHNSPSTLLDLDDGEGAKTQMLAEGYPRLGTELAEDSTLCKKKDYIIEKFDQLLKKLGGEELSANITMGKVSDEWKQALSSWLDSESTYRLTIEKAKEAREGADFARNEYEKWNTAYKQAKKDYDDTLARHAAERQDILDERELIKEIMRLLGVLSDIKATDKSIAAGGRDSIKDPNTGVSDPYNMKEDVDKTRARLMQKRLEKLATTTLPIYSETEEVAKILKEMLDDLDTRMNIIDEVDAKAKKLVEDAEAKLVEWEQQLVSLSNAADKATEKMSAAQLEREKLAGDKTISESTYNDEKAAYTLEIPPYQREIYVITMIKIKIIEHCNGADNTSA</sequence>
<evidence type="ECO:0000313" key="5">
    <source>
        <dbReference type="Proteomes" id="UP000011087"/>
    </source>
</evidence>
<dbReference type="AlphaFoldDB" id="L1IZ56"/>
<evidence type="ECO:0000256" key="1">
    <source>
        <dbReference type="SAM" id="Coils"/>
    </source>
</evidence>
<dbReference type="PaxDb" id="55529-EKX41184"/>
<dbReference type="KEGG" id="gtt:GUITHDRAFT_112658"/>